<organism evidence="6 7">
    <name type="scientific">Triparma columacea</name>
    <dbReference type="NCBI Taxonomy" id="722753"/>
    <lineage>
        <taxon>Eukaryota</taxon>
        <taxon>Sar</taxon>
        <taxon>Stramenopiles</taxon>
        <taxon>Ochrophyta</taxon>
        <taxon>Bolidophyceae</taxon>
        <taxon>Parmales</taxon>
        <taxon>Triparmaceae</taxon>
        <taxon>Triparma</taxon>
    </lineage>
</organism>
<dbReference type="Proteomes" id="UP001165065">
    <property type="component" value="Unassembled WGS sequence"/>
</dbReference>
<evidence type="ECO:0000256" key="1">
    <source>
        <dbReference type="ARBA" id="ARBA00005589"/>
    </source>
</evidence>
<reference evidence="7" key="1">
    <citation type="journal article" date="2023" name="Commun. Biol.">
        <title>Genome analysis of Parmales, the sister group of diatoms, reveals the evolutionary specialization of diatoms from phago-mixotrophs to photoautotrophs.</title>
        <authorList>
            <person name="Ban H."/>
            <person name="Sato S."/>
            <person name="Yoshikawa S."/>
            <person name="Yamada K."/>
            <person name="Nakamura Y."/>
            <person name="Ichinomiya M."/>
            <person name="Sato N."/>
            <person name="Blanc-Mathieu R."/>
            <person name="Endo H."/>
            <person name="Kuwata A."/>
            <person name="Ogata H."/>
        </authorList>
    </citation>
    <scope>NUCLEOTIDE SEQUENCE [LARGE SCALE GENOMIC DNA]</scope>
</reference>
<feature type="region of interest" description="Disordered" evidence="5">
    <location>
        <begin position="66"/>
        <end position="122"/>
    </location>
</feature>
<comment type="caution">
    <text evidence="6">The sequence shown here is derived from an EMBL/GenBank/DDBJ whole genome shotgun (WGS) entry which is preliminary data.</text>
</comment>
<dbReference type="HAMAP" id="MF_00270">
    <property type="entry name" value="Ribosomal_bS18"/>
    <property type="match status" value="1"/>
</dbReference>
<evidence type="ECO:0000256" key="2">
    <source>
        <dbReference type="ARBA" id="ARBA00022980"/>
    </source>
</evidence>
<evidence type="ECO:0000313" key="7">
    <source>
        <dbReference type="Proteomes" id="UP001165065"/>
    </source>
</evidence>
<evidence type="ECO:0000313" key="6">
    <source>
        <dbReference type="EMBL" id="GMI47653.1"/>
    </source>
</evidence>
<dbReference type="InterPro" id="IPR036870">
    <property type="entry name" value="Ribosomal_bS18_sf"/>
</dbReference>
<evidence type="ECO:0008006" key="8">
    <source>
        <dbReference type="Google" id="ProtNLM"/>
    </source>
</evidence>
<dbReference type="Gene3D" id="4.10.640.10">
    <property type="entry name" value="Ribosomal protein S18"/>
    <property type="match status" value="1"/>
</dbReference>
<evidence type="ECO:0000256" key="4">
    <source>
        <dbReference type="RuleBase" id="RU003910"/>
    </source>
</evidence>
<keyword evidence="3 4" id="KW-0687">Ribonucleoprotein</keyword>
<dbReference type="PANTHER" id="PTHR13479">
    <property type="entry name" value="30S RIBOSOMAL PROTEIN S18"/>
    <property type="match status" value="1"/>
</dbReference>
<name>A0A9W7LF11_9STRA</name>
<evidence type="ECO:0000256" key="5">
    <source>
        <dbReference type="SAM" id="MobiDB-lite"/>
    </source>
</evidence>
<dbReference type="GO" id="GO:0003735">
    <property type="term" value="F:structural constituent of ribosome"/>
    <property type="evidence" value="ECO:0007669"/>
    <property type="project" value="InterPro"/>
</dbReference>
<dbReference type="AlphaFoldDB" id="A0A9W7LF11"/>
<accession>A0A9W7LF11</accession>
<dbReference type="PRINTS" id="PR00974">
    <property type="entry name" value="RIBOSOMALS18"/>
</dbReference>
<protein>
    <recommendedName>
        <fullName evidence="8">Ribosomal protein S18</fullName>
    </recommendedName>
</protein>
<dbReference type="GO" id="GO:0070181">
    <property type="term" value="F:small ribosomal subunit rRNA binding"/>
    <property type="evidence" value="ECO:0007669"/>
    <property type="project" value="TreeGrafter"/>
</dbReference>
<dbReference type="SUPFAM" id="SSF46911">
    <property type="entry name" value="Ribosomal protein S18"/>
    <property type="match status" value="1"/>
</dbReference>
<feature type="compositionally biased region" description="Acidic residues" evidence="5">
    <location>
        <begin position="69"/>
        <end position="79"/>
    </location>
</feature>
<dbReference type="GO" id="GO:0006412">
    <property type="term" value="P:translation"/>
    <property type="evidence" value="ECO:0007669"/>
    <property type="project" value="InterPro"/>
</dbReference>
<sequence>MIRFPRQLASGVRRVYSIRLRCTRPRSYPLVRTFHTTVPAAEEHRGSKFLPEDFDEVVSFDPTTLKVEEGEEDAGDAGEADGGYTADRNPEKDYLASLGGDGDAKEGKGPRGPSIFGGDDSNEFSIPEYYNDEKFAHLNDKQLAQLIQADYEAMTTIADFGNEEGWPITPDGEEEDPEDTRNLGRENEKAWMAHMDQSPTFEEDNQIGHDVDFGLASQYFEPEKMEKDGKYIFNDTPPTPTDFAKPGFKNRKDAMKIDKSELRHTNLHFLQQFVGGNGEILSRRVTGLSAKDQRKVAKLIKRARHMGLVPTVGGWSVKESGIYLLGKTQASMQEGVGGGGGLGEEDSGLGN</sequence>
<dbReference type="NCBIfam" id="TIGR00165">
    <property type="entry name" value="S18"/>
    <property type="match status" value="1"/>
</dbReference>
<dbReference type="PANTHER" id="PTHR13479:SF40">
    <property type="entry name" value="SMALL RIBOSOMAL SUBUNIT PROTEIN BS18M"/>
    <property type="match status" value="1"/>
</dbReference>
<dbReference type="Pfam" id="PF01084">
    <property type="entry name" value="Ribosomal_S18"/>
    <property type="match status" value="1"/>
</dbReference>
<comment type="similarity">
    <text evidence="1 4">Belongs to the bacterial ribosomal protein bS18 family.</text>
</comment>
<keyword evidence="2 4" id="KW-0689">Ribosomal protein</keyword>
<gene>
    <name evidence="6" type="ORF">TrCOL_g5433</name>
</gene>
<dbReference type="OrthoDB" id="21463at2759"/>
<keyword evidence="7" id="KW-1185">Reference proteome</keyword>
<dbReference type="GO" id="GO:0005763">
    <property type="term" value="C:mitochondrial small ribosomal subunit"/>
    <property type="evidence" value="ECO:0007669"/>
    <property type="project" value="TreeGrafter"/>
</dbReference>
<dbReference type="InterPro" id="IPR001648">
    <property type="entry name" value="Ribosomal_bS18"/>
</dbReference>
<dbReference type="EMBL" id="BRYA01000353">
    <property type="protein sequence ID" value="GMI47653.1"/>
    <property type="molecule type" value="Genomic_DNA"/>
</dbReference>
<evidence type="ECO:0000256" key="3">
    <source>
        <dbReference type="ARBA" id="ARBA00023274"/>
    </source>
</evidence>
<proteinExistence type="inferred from homology"/>